<feature type="region of interest" description="Disordered" evidence="6">
    <location>
        <begin position="1"/>
        <end position="23"/>
    </location>
</feature>
<evidence type="ECO:0000313" key="10">
    <source>
        <dbReference type="Proteomes" id="UP000078343"/>
    </source>
</evidence>
<sequence>MAHTEKEIMTSTAMDDALKEPSEGAGEMSEVVEEFIVDRQMNTHIVRKIDRYLMPLMMVTQLLQNIDSTGIGYAAVWGLTKDLHISTAQYTWVGSMPFFGYMVFEWPMSFVAQHYHTGRVVGVVVLLWGLTLMSTSITQNFAGLVTVRFILGALMSVTSPAWVLITSIFYQREEQAFRVMFWWSMNGLSLAVGGIISFCCGYINVNNIPSWKWIYIIEGSVTVIWGMIIFWFFPMSPQTAKFLTPDEKKFAVARLASNKTGTKDPRIKKYQIIEALDPRKDPQGWLIFWIMFFNEFVNGGFGIFFDLTLNQLGYTQLMSSVLGIPVGFSQIFWMVGAGAVTLRFANVRILMSQLALVPTFIGFLLQIVIPGGEGRVAKTIGVCLSLGFCATFALTFQLPAQNAGGFTKRTTLTSLGFLGSSLGNIVGPHVFYEGQTPRYLTGYVCDLICFVVQIILLQILKWWYMRENKRRDETYGPPVPQAGDAVTDLTDMENHNFRYCY</sequence>
<dbReference type="OrthoDB" id="6730379at2759"/>
<dbReference type="SUPFAM" id="SSF103473">
    <property type="entry name" value="MFS general substrate transporter"/>
    <property type="match status" value="1"/>
</dbReference>
<organism evidence="9 10">
    <name type="scientific">Fonsecaea erecta</name>
    <dbReference type="NCBI Taxonomy" id="1367422"/>
    <lineage>
        <taxon>Eukaryota</taxon>
        <taxon>Fungi</taxon>
        <taxon>Dikarya</taxon>
        <taxon>Ascomycota</taxon>
        <taxon>Pezizomycotina</taxon>
        <taxon>Eurotiomycetes</taxon>
        <taxon>Chaetothyriomycetidae</taxon>
        <taxon>Chaetothyriales</taxon>
        <taxon>Herpotrichiellaceae</taxon>
        <taxon>Fonsecaea</taxon>
    </lineage>
</organism>
<dbReference type="InterPro" id="IPR020846">
    <property type="entry name" value="MFS_dom"/>
</dbReference>
<accession>A0A178ZVR5</accession>
<reference evidence="9 10" key="1">
    <citation type="submission" date="2016-04" db="EMBL/GenBank/DDBJ databases">
        <title>Draft genome of Fonsecaea erecta CBS 125763.</title>
        <authorList>
            <person name="Weiss V.A."/>
            <person name="Vicente V.A."/>
            <person name="Raittz R.T."/>
            <person name="Moreno L.F."/>
            <person name="De Souza E.M."/>
            <person name="Pedrosa F.O."/>
            <person name="Steffens M.B."/>
            <person name="Faoro H."/>
            <person name="Tadra-Sfeir M.Z."/>
            <person name="Najafzadeh M.J."/>
            <person name="Felipe M.S."/>
            <person name="Teixeira M."/>
            <person name="Sun J."/>
            <person name="Xi L."/>
            <person name="Gomes R."/>
            <person name="De Azevedo C.M."/>
            <person name="Salgado C.G."/>
            <person name="Da Silva M.B."/>
            <person name="Nascimento M.F."/>
            <person name="Queiroz-Telles F."/>
            <person name="Attili D.S."/>
            <person name="Gorbushina A."/>
        </authorList>
    </citation>
    <scope>NUCLEOTIDE SEQUENCE [LARGE SCALE GENOMIC DNA]</scope>
    <source>
        <strain evidence="9 10">CBS 125763</strain>
    </source>
</reference>
<evidence type="ECO:0000256" key="3">
    <source>
        <dbReference type="ARBA" id="ARBA00022692"/>
    </source>
</evidence>
<evidence type="ECO:0000256" key="1">
    <source>
        <dbReference type="ARBA" id="ARBA00004141"/>
    </source>
</evidence>
<dbReference type="GO" id="GO:0016020">
    <property type="term" value="C:membrane"/>
    <property type="evidence" value="ECO:0007669"/>
    <property type="project" value="UniProtKB-SubCell"/>
</dbReference>
<feature type="transmembrane region" description="Helical" evidence="7">
    <location>
        <begin position="211"/>
        <end position="233"/>
    </location>
</feature>
<dbReference type="RefSeq" id="XP_018696710.1">
    <property type="nucleotide sequence ID" value="XM_018834086.1"/>
</dbReference>
<dbReference type="AlphaFoldDB" id="A0A178ZVR5"/>
<comment type="caution">
    <text evidence="9">The sequence shown here is derived from an EMBL/GenBank/DDBJ whole genome shotgun (WGS) entry which is preliminary data.</text>
</comment>
<evidence type="ECO:0000256" key="6">
    <source>
        <dbReference type="SAM" id="MobiDB-lite"/>
    </source>
</evidence>
<protein>
    <recommendedName>
        <fullName evidence="8">Major facilitator superfamily (MFS) profile domain-containing protein</fullName>
    </recommendedName>
</protein>
<dbReference type="EMBL" id="LVYI01000002">
    <property type="protein sequence ID" value="OAP63343.1"/>
    <property type="molecule type" value="Genomic_DNA"/>
</dbReference>
<dbReference type="Pfam" id="PF07690">
    <property type="entry name" value="MFS_1"/>
    <property type="match status" value="1"/>
</dbReference>
<name>A0A178ZVR5_9EURO</name>
<evidence type="ECO:0000256" key="5">
    <source>
        <dbReference type="ARBA" id="ARBA00023136"/>
    </source>
</evidence>
<dbReference type="Proteomes" id="UP000078343">
    <property type="component" value="Unassembled WGS sequence"/>
</dbReference>
<dbReference type="PANTHER" id="PTHR43791:SF81">
    <property type="entry name" value="TRANSPORTER, PUTATIVE (AFU_ORTHOLOGUE AFUA_7G01190)-RELATED"/>
    <property type="match status" value="1"/>
</dbReference>
<dbReference type="InterPro" id="IPR036259">
    <property type="entry name" value="MFS_trans_sf"/>
</dbReference>
<evidence type="ECO:0000313" key="9">
    <source>
        <dbReference type="EMBL" id="OAP63343.1"/>
    </source>
</evidence>
<feature type="transmembrane region" description="Helical" evidence="7">
    <location>
        <begin position="118"/>
        <end position="137"/>
    </location>
</feature>
<dbReference type="GO" id="GO:0022857">
    <property type="term" value="F:transmembrane transporter activity"/>
    <property type="evidence" value="ECO:0007669"/>
    <property type="project" value="InterPro"/>
</dbReference>
<comment type="subcellular location">
    <subcellularLocation>
        <location evidence="1">Membrane</location>
        <topology evidence="1">Multi-pass membrane protein</topology>
    </subcellularLocation>
</comment>
<feature type="transmembrane region" description="Helical" evidence="7">
    <location>
        <begin position="149"/>
        <end position="170"/>
    </location>
</feature>
<evidence type="ECO:0000259" key="8">
    <source>
        <dbReference type="PROSITE" id="PS50850"/>
    </source>
</evidence>
<feature type="transmembrane region" description="Helical" evidence="7">
    <location>
        <begin position="439"/>
        <end position="460"/>
    </location>
</feature>
<feature type="transmembrane region" description="Helical" evidence="7">
    <location>
        <begin position="286"/>
        <end position="305"/>
    </location>
</feature>
<dbReference type="InterPro" id="IPR011701">
    <property type="entry name" value="MFS"/>
</dbReference>
<dbReference type="PROSITE" id="PS50850">
    <property type="entry name" value="MFS"/>
    <property type="match status" value="1"/>
</dbReference>
<feature type="transmembrane region" description="Helical" evidence="7">
    <location>
        <begin position="349"/>
        <end position="369"/>
    </location>
</feature>
<keyword evidence="5 7" id="KW-0472">Membrane</keyword>
<evidence type="ECO:0000256" key="4">
    <source>
        <dbReference type="ARBA" id="ARBA00022989"/>
    </source>
</evidence>
<evidence type="ECO:0000256" key="2">
    <source>
        <dbReference type="ARBA" id="ARBA00022448"/>
    </source>
</evidence>
<gene>
    <name evidence="9" type="ORF">AYL99_02570</name>
</gene>
<dbReference type="PANTHER" id="PTHR43791">
    <property type="entry name" value="PERMEASE-RELATED"/>
    <property type="match status" value="1"/>
</dbReference>
<evidence type="ECO:0000256" key="7">
    <source>
        <dbReference type="SAM" id="Phobius"/>
    </source>
</evidence>
<keyword evidence="4 7" id="KW-1133">Transmembrane helix</keyword>
<proteinExistence type="predicted"/>
<feature type="transmembrane region" description="Helical" evidence="7">
    <location>
        <begin position="410"/>
        <end position="427"/>
    </location>
</feature>
<dbReference type="GeneID" id="30006740"/>
<feature type="domain" description="Major facilitator superfamily (MFS) profile" evidence="8">
    <location>
        <begin position="53"/>
        <end position="469"/>
    </location>
</feature>
<feature type="transmembrane region" description="Helical" evidence="7">
    <location>
        <begin position="317"/>
        <end position="342"/>
    </location>
</feature>
<keyword evidence="2" id="KW-0813">Transport</keyword>
<feature type="transmembrane region" description="Helical" evidence="7">
    <location>
        <begin position="375"/>
        <end position="398"/>
    </location>
</feature>
<feature type="transmembrane region" description="Helical" evidence="7">
    <location>
        <begin position="182"/>
        <end position="205"/>
    </location>
</feature>
<dbReference type="Gene3D" id="1.20.1250.20">
    <property type="entry name" value="MFS general substrate transporter like domains"/>
    <property type="match status" value="2"/>
</dbReference>
<keyword evidence="3 7" id="KW-0812">Transmembrane</keyword>
<keyword evidence="10" id="KW-1185">Reference proteome</keyword>